<dbReference type="PANTHER" id="PTHR34383:SF1">
    <property type="entry name" value="ADP-POLYPHOSPHATE PHOSPHOTRANSFERASE"/>
    <property type="match status" value="1"/>
</dbReference>
<gene>
    <name evidence="6" type="primary">ppk2</name>
    <name evidence="6" type="ORF">AABB81_01595</name>
</gene>
<dbReference type="InterPro" id="IPR027417">
    <property type="entry name" value="P-loop_NTPase"/>
</dbReference>
<evidence type="ECO:0000313" key="7">
    <source>
        <dbReference type="Proteomes" id="UP001474120"/>
    </source>
</evidence>
<evidence type="ECO:0000259" key="5">
    <source>
        <dbReference type="Pfam" id="PF03976"/>
    </source>
</evidence>
<dbReference type="EMBL" id="JBCDNA010000001">
    <property type="protein sequence ID" value="MEL4454572.1"/>
    <property type="molecule type" value="Genomic_DNA"/>
</dbReference>
<sequence length="287" mass="34438">MSKNPNKYITEAEFNSITSHADLLRILDEKKVDFSDVLAKIHYEKEKEKLQVELVKLQQWVKKNNKRVAIIFEGRDAAGKGGNIRRFTEHLNPRSMRLVALNKPTDVEKGQWYFTRYIQHLPNPGELVFFDRSWYNRAVVEPVMGFCNPHQYEQFMVQLPEFEHMLYEDGVTIVKFWLSISKEEQLKRFNAREDNPLKRWKFSPVDKKGQEYWDDYTKYKERMFSKTHTPFSPWVIVKTNKKETARLECMRYVLSLFDYENKDDSNVSLLPDPNVIMRYFRSLHKYD</sequence>
<reference evidence="6 7" key="1">
    <citation type="submission" date="2024-04" db="EMBL/GenBank/DDBJ databases">
        <title>whole genome sequencing of Lutimonas vermicola strain IMCC1616.</title>
        <authorList>
            <person name="Bae S.S."/>
        </authorList>
    </citation>
    <scope>NUCLEOTIDE SEQUENCE [LARGE SCALE GENOMIC DNA]</scope>
    <source>
        <strain evidence="6 7">IMCC1616</strain>
    </source>
</reference>
<dbReference type="GO" id="GO:0008976">
    <property type="term" value="F:polyphosphate kinase activity"/>
    <property type="evidence" value="ECO:0007669"/>
    <property type="project" value="UniProtKB-EC"/>
</dbReference>
<organism evidence="6 7">
    <name type="scientific">Lutimonas vermicola</name>
    <dbReference type="NCBI Taxonomy" id="414288"/>
    <lineage>
        <taxon>Bacteria</taxon>
        <taxon>Pseudomonadati</taxon>
        <taxon>Bacteroidota</taxon>
        <taxon>Flavobacteriia</taxon>
        <taxon>Flavobacteriales</taxon>
        <taxon>Flavobacteriaceae</taxon>
        <taxon>Lutimonas</taxon>
    </lineage>
</organism>
<dbReference type="InterPro" id="IPR022486">
    <property type="entry name" value="PPK2_PA0141"/>
</dbReference>
<keyword evidence="3 4" id="KW-0418">Kinase</keyword>
<comment type="subunit">
    <text evidence="4">Homotetramer.</text>
</comment>
<evidence type="ECO:0000256" key="2">
    <source>
        <dbReference type="ARBA" id="ARBA00022679"/>
    </source>
</evidence>
<evidence type="ECO:0000256" key="3">
    <source>
        <dbReference type="ARBA" id="ARBA00022777"/>
    </source>
</evidence>
<dbReference type="Proteomes" id="UP001474120">
    <property type="component" value="Unassembled WGS sequence"/>
</dbReference>
<keyword evidence="2 4" id="KW-0808">Transferase</keyword>
<comment type="caution">
    <text evidence="6">The sequence shown here is derived from an EMBL/GenBank/DDBJ whole genome shotgun (WGS) entry which is preliminary data.</text>
</comment>
<dbReference type="EC" id="2.7.4.-" evidence="4"/>
<keyword evidence="7" id="KW-1185">Reference proteome</keyword>
<dbReference type="InterPro" id="IPR016898">
    <property type="entry name" value="Polyphosphate_phosphotransfera"/>
</dbReference>
<dbReference type="RefSeq" id="WP_342158145.1">
    <property type="nucleotide sequence ID" value="NZ_JBCDNA010000001.1"/>
</dbReference>
<name>A0ABU9KZ23_9FLAO</name>
<dbReference type="SUPFAM" id="SSF52540">
    <property type="entry name" value="P-loop containing nucleoside triphosphate hydrolases"/>
    <property type="match status" value="1"/>
</dbReference>
<protein>
    <recommendedName>
        <fullName evidence="4">ADP/GDP-polyphosphate phosphotransferase</fullName>
        <ecNumber evidence="4">2.7.4.-</ecNumber>
    </recommendedName>
    <alternativeName>
        <fullName evidence="4">Polyphosphate kinase PPK2</fullName>
    </alternativeName>
</protein>
<evidence type="ECO:0000313" key="6">
    <source>
        <dbReference type="EMBL" id="MEL4454572.1"/>
    </source>
</evidence>
<comment type="similarity">
    <text evidence="1 4">Belongs to the polyphosphate kinase 2 (PPK2) family. Class I subfamily.</text>
</comment>
<dbReference type="Gene3D" id="3.40.50.300">
    <property type="entry name" value="P-loop containing nucleotide triphosphate hydrolases"/>
    <property type="match status" value="1"/>
</dbReference>
<evidence type="ECO:0000256" key="4">
    <source>
        <dbReference type="RuleBase" id="RU369062"/>
    </source>
</evidence>
<accession>A0ABU9KZ23</accession>
<dbReference type="PANTHER" id="PTHR34383">
    <property type="entry name" value="POLYPHOSPHATE:AMP PHOSPHOTRANSFERASE-RELATED"/>
    <property type="match status" value="1"/>
</dbReference>
<dbReference type="NCBIfam" id="TIGR03707">
    <property type="entry name" value="PPK2_P_aer"/>
    <property type="match status" value="1"/>
</dbReference>
<dbReference type="InterPro" id="IPR022488">
    <property type="entry name" value="PPK2-related"/>
</dbReference>
<dbReference type="PIRSF" id="PIRSF028756">
    <property type="entry name" value="PPK2_prd"/>
    <property type="match status" value="1"/>
</dbReference>
<proteinExistence type="inferred from homology"/>
<evidence type="ECO:0000256" key="1">
    <source>
        <dbReference type="ARBA" id="ARBA00009924"/>
    </source>
</evidence>
<feature type="domain" description="Polyphosphate kinase-2-related" evidence="5">
    <location>
        <begin position="40"/>
        <end position="264"/>
    </location>
</feature>
<comment type="function">
    <text evidence="4">Uses inorganic polyphosphate (polyP) as a donor to convert GDP to GTP or ADP to ATP.</text>
</comment>
<dbReference type="Pfam" id="PF03976">
    <property type="entry name" value="PPK2"/>
    <property type="match status" value="1"/>
</dbReference>